<protein>
    <recommendedName>
        <fullName evidence="3">DUF559 domain-containing protein</fullName>
    </recommendedName>
</protein>
<dbReference type="Gene3D" id="3.40.960.10">
    <property type="entry name" value="VSR Endonuclease"/>
    <property type="match status" value="1"/>
</dbReference>
<comment type="caution">
    <text evidence="1">The sequence shown here is derived from an EMBL/GenBank/DDBJ whole genome shotgun (WGS) entry which is preliminary data.</text>
</comment>
<reference evidence="1 2" key="1">
    <citation type="submission" date="2021-08" db="EMBL/GenBank/DDBJ databases">
        <title>Draft genome sequence of Mycolicibacterium sp. NGTWS1702 strain.</title>
        <authorList>
            <person name="Matsumoto M."/>
            <person name="Tang B.C.C."/>
            <person name="Machida Y."/>
            <person name="Matoyama H."/>
            <person name="Kishihara T."/>
            <person name="Sato S."/>
            <person name="Kondo I."/>
            <person name="Sano M."/>
            <person name="Kato G."/>
        </authorList>
    </citation>
    <scope>NUCLEOTIDE SEQUENCE [LARGE SCALE GENOMIC DNA]</scope>
    <source>
        <strain evidence="1 2">NGTWSNA01</strain>
    </source>
</reference>
<evidence type="ECO:0008006" key="3">
    <source>
        <dbReference type="Google" id="ProtNLM"/>
    </source>
</evidence>
<keyword evidence="2" id="KW-1185">Reference proteome</keyword>
<accession>A0ABQ4V6J7</accession>
<sequence length="316" mass="36144">MEEIIVGTEAVAAGIVTRHELQRWYRPLYRNVHAPKSRKLTLRDRAVGAWLWSSRKGVITGLAAAALHGSRWIDDGVDIELIHTYPRSPRGIITRNERLADDEWEQLHGLAVTTPVRTAFDLGRFQPDAVARMDALLRVRPYSPEDVTVLAKRYRGARGVARLKQALPRVDPGAQSPRETWWRILVTDCGFPAPTTQIPVCDQRGRLVRIVDFGWEDYNVALEYDGDQHQSDRGQYLKDRRVLPLLDRLGWKVIGVVKEDDPVMVIQTLHQAMTARGWRGRIQIPAYAYNRWRPETAATQRKFERGAAVMPFRRSA</sequence>
<proteinExistence type="predicted"/>
<evidence type="ECO:0000313" key="2">
    <source>
        <dbReference type="Proteomes" id="UP001060504"/>
    </source>
</evidence>
<name>A0ABQ4V6J7_9MYCO</name>
<evidence type="ECO:0000313" key="1">
    <source>
        <dbReference type="EMBL" id="GJF08751.1"/>
    </source>
</evidence>
<gene>
    <name evidence="1" type="ORF">NGTWS1702_31400</name>
</gene>
<dbReference type="Proteomes" id="UP001060504">
    <property type="component" value="Unassembled WGS sequence"/>
</dbReference>
<organism evidence="1 2">
    <name type="scientific">Mycolicibacterium cyprinidarum</name>
    <dbReference type="NCBI Taxonomy" id="2860311"/>
    <lineage>
        <taxon>Bacteria</taxon>
        <taxon>Bacillati</taxon>
        <taxon>Actinomycetota</taxon>
        <taxon>Actinomycetes</taxon>
        <taxon>Mycobacteriales</taxon>
        <taxon>Mycobacteriaceae</taxon>
        <taxon>Mycolicibacterium</taxon>
    </lineage>
</organism>
<dbReference type="EMBL" id="BPRH01003277">
    <property type="protein sequence ID" value="GJF08751.1"/>
    <property type="molecule type" value="Genomic_DNA"/>
</dbReference>